<keyword evidence="1" id="KW-1133">Transmembrane helix</keyword>
<dbReference type="AlphaFoldDB" id="A0A3B1DL44"/>
<sequence>MFKVLGIIFIVSISFFYIWAQYFHTPIFSFIVSFVQGFHVTPSLTSCIAPAVQGWHINFYVYIIFIFSTLFIILSEKHFLRPKKIFFVGISLFFIYFSIQSYYYVYDFLRKDVLVSLLSSQEKKKIIFGSPFEFSRLCKSVLKGRHSAKLITDIDLSSSEGMFRHRQLSYFLFPIDIRVKPQYQPIDTYVAFYKKNAAEYIPDGFKIIFERGDNFLLAVKERRN</sequence>
<protein>
    <submittedName>
        <fullName evidence="2">Uncharacterized protein</fullName>
    </submittedName>
</protein>
<keyword evidence="1" id="KW-0472">Membrane</keyword>
<reference evidence="2" key="1">
    <citation type="submission" date="2018-06" db="EMBL/GenBank/DDBJ databases">
        <authorList>
            <person name="Zhirakovskaya E."/>
        </authorList>
    </citation>
    <scope>NUCLEOTIDE SEQUENCE</scope>
</reference>
<evidence type="ECO:0000313" key="2">
    <source>
        <dbReference type="EMBL" id="VAX37503.1"/>
    </source>
</evidence>
<proteinExistence type="predicted"/>
<evidence type="ECO:0000256" key="1">
    <source>
        <dbReference type="SAM" id="Phobius"/>
    </source>
</evidence>
<gene>
    <name evidence="2" type="ORF">MNBD_UNCLBAC01-559</name>
</gene>
<feature type="transmembrane region" description="Helical" evidence="1">
    <location>
        <begin position="55"/>
        <end position="74"/>
    </location>
</feature>
<feature type="transmembrane region" description="Helical" evidence="1">
    <location>
        <begin position="86"/>
        <end position="106"/>
    </location>
</feature>
<dbReference type="EMBL" id="UOGJ01000129">
    <property type="protein sequence ID" value="VAX37503.1"/>
    <property type="molecule type" value="Genomic_DNA"/>
</dbReference>
<name>A0A3B1DL44_9ZZZZ</name>
<accession>A0A3B1DL44</accession>
<keyword evidence="1" id="KW-0812">Transmembrane</keyword>
<feature type="transmembrane region" description="Helical" evidence="1">
    <location>
        <begin position="7"/>
        <end position="35"/>
    </location>
</feature>
<organism evidence="2">
    <name type="scientific">hydrothermal vent metagenome</name>
    <dbReference type="NCBI Taxonomy" id="652676"/>
    <lineage>
        <taxon>unclassified sequences</taxon>
        <taxon>metagenomes</taxon>
        <taxon>ecological metagenomes</taxon>
    </lineage>
</organism>